<evidence type="ECO:0000256" key="2">
    <source>
        <dbReference type="ARBA" id="ARBA00008668"/>
    </source>
</evidence>
<accession>A0ABQ8B3Y4</accession>
<evidence type="ECO:0000256" key="1">
    <source>
        <dbReference type="ARBA" id="ARBA00004613"/>
    </source>
</evidence>
<keyword evidence="5" id="KW-0378">Hydrolase</keyword>
<evidence type="ECO:0000256" key="3">
    <source>
        <dbReference type="ARBA" id="ARBA00022525"/>
    </source>
</evidence>
<dbReference type="PANTHER" id="PTHR45650:SF44">
    <property type="entry name" value="GENOME ASSEMBLY, CHROMOSOME: A02"/>
    <property type="match status" value="1"/>
</dbReference>
<dbReference type="EMBL" id="JAGKQM010000012">
    <property type="protein sequence ID" value="KAH0899507.1"/>
    <property type="molecule type" value="Genomic_DNA"/>
</dbReference>
<proteinExistence type="inferred from homology"/>
<evidence type="ECO:0000256" key="4">
    <source>
        <dbReference type="ARBA" id="ARBA00022729"/>
    </source>
</evidence>
<evidence type="ECO:0000256" key="8">
    <source>
        <dbReference type="SAM" id="SignalP"/>
    </source>
</evidence>
<protein>
    <recommendedName>
        <fullName evidence="11">GDSL esterase/lipase</fullName>
    </recommendedName>
</protein>
<evidence type="ECO:0000256" key="7">
    <source>
        <dbReference type="ARBA" id="ARBA00023098"/>
    </source>
</evidence>
<dbReference type="PANTHER" id="PTHR45650">
    <property type="entry name" value="GDSL-LIKE LIPASE/ACYLHYDROLASE-RELATED"/>
    <property type="match status" value="1"/>
</dbReference>
<evidence type="ECO:0000313" key="9">
    <source>
        <dbReference type="EMBL" id="KAH0899507.1"/>
    </source>
</evidence>
<feature type="chain" id="PRO_5046699836" description="GDSL esterase/lipase" evidence="8">
    <location>
        <begin position="26"/>
        <end position="668"/>
    </location>
</feature>
<dbReference type="Proteomes" id="UP000824890">
    <property type="component" value="Unassembled WGS sequence"/>
</dbReference>
<dbReference type="CDD" id="cd01837">
    <property type="entry name" value="SGNH_plant_lipase_like"/>
    <property type="match status" value="1"/>
</dbReference>
<dbReference type="InterPro" id="IPR001087">
    <property type="entry name" value="GDSL"/>
</dbReference>
<evidence type="ECO:0000256" key="6">
    <source>
        <dbReference type="ARBA" id="ARBA00022963"/>
    </source>
</evidence>
<dbReference type="Pfam" id="PF00657">
    <property type="entry name" value="Lipase_GDSL"/>
    <property type="match status" value="1"/>
</dbReference>
<feature type="non-terminal residue" evidence="9">
    <location>
        <position position="668"/>
    </location>
</feature>
<gene>
    <name evidence="9" type="ORF">HID58_049075</name>
</gene>
<comment type="caution">
    <text evidence="9">The sequence shown here is derived from an EMBL/GenBank/DDBJ whole genome shotgun (WGS) entry which is preliminary data.</text>
</comment>
<keyword evidence="6" id="KW-0442">Lipid degradation</keyword>
<evidence type="ECO:0000256" key="5">
    <source>
        <dbReference type="ARBA" id="ARBA00022801"/>
    </source>
</evidence>
<name>A0ABQ8B3Y4_BRANA</name>
<keyword evidence="3" id="KW-0964">Secreted</keyword>
<organism evidence="9 10">
    <name type="scientific">Brassica napus</name>
    <name type="common">Rape</name>
    <dbReference type="NCBI Taxonomy" id="3708"/>
    <lineage>
        <taxon>Eukaryota</taxon>
        <taxon>Viridiplantae</taxon>
        <taxon>Streptophyta</taxon>
        <taxon>Embryophyta</taxon>
        <taxon>Tracheophyta</taxon>
        <taxon>Spermatophyta</taxon>
        <taxon>Magnoliopsida</taxon>
        <taxon>eudicotyledons</taxon>
        <taxon>Gunneridae</taxon>
        <taxon>Pentapetalae</taxon>
        <taxon>rosids</taxon>
        <taxon>malvids</taxon>
        <taxon>Brassicales</taxon>
        <taxon>Brassicaceae</taxon>
        <taxon>Brassiceae</taxon>
        <taxon>Brassica</taxon>
    </lineage>
</organism>
<keyword evidence="4 8" id="KW-0732">Signal</keyword>
<keyword evidence="10" id="KW-1185">Reference proteome</keyword>
<reference evidence="9 10" key="1">
    <citation type="submission" date="2021-05" db="EMBL/GenBank/DDBJ databases">
        <title>Genome Assembly of Synthetic Allotetraploid Brassica napus Reveals Homoeologous Exchanges between Subgenomes.</title>
        <authorList>
            <person name="Davis J.T."/>
        </authorList>
    </citation>
    <scope>NUCLEOTIDE SEQUENCE [LARGE SCALE GENOMIC DNA]</scope>
    <source>
        <strain evidence="10">cv. Da-Ae</strain>
        <tissue evidence="9">Seedling</tissue>
    </source>
</reference>
<evidence type="ECO:0008006" key="11">
    <source>
        <dbReference type="Google" id="ProtNLM"/>
    </source>
</evidence>
<sequence>MGLPSLKPCLLLIFLFLLNVSTINSKPSKVEPVLFGGNFQALYVIGDSLVDSGNNNNLNTSVKANFAPYGSDFEGGKPTGRFSNGKTIADYIAIYYGLPLAPAYMGLSEEQKNNISTGINYASASCGIFPDTGTQLGKCLSLSAQVDLLEKTIDNNLKKKFKTNSELTKHLAGSLFMTAIGVNDYAFYFKETTDPNEFAKKLLHDFLKQIKRLHELGARKFFINNLKPLGCYPNYIVANTVPRGSCSKYLNKAVAKYNVKLRKSLTHLKKTFSEASFLYSDYFNFMLGLRGPSTNQVSSNLMNSISPCCPSVYDGDKRTSCTPRSSSCKVPDTHIFFDPFHPTELANFMYSIGCFQQRKVCQVVKYKKWVCLLNYLKPYLLFLLLCLLNVITINSKKSLKGEAVLFGGNFPALYVIGDSLVDPGNNNHLLTLVRANFKPYGSNFEGGKATGPIYYGLPLAPAYMGLSKKEKNNLSTGINYASASCGIFPDTGKQFGRCLSMNVQIDLLNKTIEKNLKKKFKTQSELSRHLGGSLFMTAIGVNDYAFTYKKNATDANEFASKLLNEFLIHLERKPVSYAHKLSNTSFLYSDYFNFMLELRGPSSNQVSSNLLNTTSPCCPKVYNGGSTTTCLPFSKACKEPDMFIFFDPRHPTQIANFMYAIQCFQERQ</sequence>
<dbReference type="Gene3D" id="3.40.50.1110">
    <property type="entry name" value="SGNH hydrolase"/>
    <property type="match status" value="2"/>
</dbReference>
<dbReference type="InterPro" id="IPR035669">
    <property type="entry name" value="SGNH_plant_lipase-like"/>
</dbReference>
<dbReference type="InterPro" id="IPR051238">
    <property type="entry name" value="GDSL_esterase/lipase"/>
</dbReference>
<dbReference type="InterPro" id="IPR036514">
    <property type="entry name" value="SGNH_hydro_sf"/>
</dbReference>
<comment type="similarity">
    <text evidence="2">Belongs to the 'GDSL' lipolytic enzyme family.</text>
</comment>
<evidence type="ECO:0000313" key="10">
    <source>
        <dbReference type="Proteomes" id="UP000824890"/>
    </source>
</evidence>
<keyword evidence="7" id="KW-0443">Lipid metabolism</keyword>
<comment type="subcellular location">
    <subcellularLocation>
        <location evidence="1">Secreted</location>
    </subcellularLocation>
</comment>
<feature type="signal peptide" evidence="8">
    <location>
        <begin position="1"/>
        <end position="25"/>
    </location>
</feature>